<evidence type="ECO:0000313" key="9">
    <source>
        <dbReference type="Proteomes" id="UP000324705"/>
    </source>
</evidence>
<dbReference type="InterPro" id="IPR032675">
    <property type="entry name" value="LRR_dom_sf"/>
</dbReference>
<dbReference type="InterPro" id="IPR036388">
    <property type="entry name" value="WH-like_DNA-bd_sf"/>
</dbReference>
<gene>
    <name evidence="8" type="ORF">TRITD_5Bv1G209980</name>
</gene>
<dbReference type="SMART" id="SM00369">
    <property type="entry name" value="LRR_TYP"/>
    <property type="match status" value="2"/>
</dbReference>
<sequence>MFPSLRELVFFGMVEWEEWVWEKHVDEEAMPVLEELLLDNCKLSSVPPGLAFHARALKRLVITAAVNLSSLDNFASVVELDVYFTPQLRSITDLHELQKLTIAFCPKLERLIRVPAIRRLVLEDYDMETLPRYLQDVGNLGVLQLDCSAELLTSIALGKPGPEWKKYSHVKHVKAYAHDGGNRRKWYVLYTKHPYKLETNISQRSSKLAAVGKDEDKLIGKDEEYIIGINSLNDSAVNEDNRELVGIHKPCEDLIKLLTCGDEKELKVVSICGTGGWGKTTIARAVYRKIANEFSCKAFVDVPRDPDIKLNIGTICGEVGCPRPKFEECDVQQLLGRLKIFFEEKRYLIILDGMWTTSVWDQILPALKENKHGSRIIITTQKASIAEHVGGLYHLPLLSYNDSNMLFFRRTLFGSEHHCPPQFIELSKKMISRCGLLPLAIIVVTDLLPKVMVLEEWQKVCDSIEMGDNMENIRRVLNHTYDDLPQDLQRCLLCLGIFPEGYEIGRDSLVQRCIAENLICGERGQNLQELGESYFSELVKCNMIQPIEFDSSGRDLVYRVPAITLDFIVSLPVHKNFVTILPALQQQTDLSSKVERLSLQDSNERHDVLRATKTTGQVSSLSLFNGADLMQPLSKFQGLHVLYLQRCDSVKNEHLKGLESLDKLRYLVLGSSQITEIPKKIGELRHLQMLDLRATGVKELPSSIVKLTKLRCLLINRSTEVPDKIIGKLHALEELAEIDISKSPNILQEISTMPKLRELSIALWSWDELHTTLLSDTLQIDYEETQASIYFLLLFTRFQSDLKPLQKLEKLEIQGSIFDKLPHWISSLTVLRSLSIEIYSFGKDTLEILGKLEHLVFLSLVAKRSAGEKLVIVKNTFCTLKTFLLFNRAMAIGFEQGAMEKLQSLKLTLQASLTKTDDLCLGLDTLSSLQHVHVEIICFSATNGAVKVAETAIRSMIGNNPGKPRLEMKRIMEGYMEEDKKEESECEIEVEDEDQEALCVTKPEEQTVTAKKKKSRRARKKNKRHH</sequence>
<accession>A0A9R1ARJ2</accession>
<evidence type="ECO:0008006" key="10">
    <source>
        <dbReference type="Google" id="ProtNLM"/>
    </source>
</evidence>
<evidence type="ECO:0000256" key="4">
    <source>
        <dbReference type="SAM" id="MobiDB-lite"/>
    </source>
</evidence>
<dbReference type="Gene3D" id="1.10.10.10">
    <property type="entry name" value="Winged helix-like DNA-binding domain superfamily/Winged helix DNA-binding domain"/>
    <property type="match status" value="1"/>
</dbReference>
<dbReference type="InterPro" id="IPR027417">
    <property type="entry name" value="P-loop_NTPase"/>
</dbReference>
<dbReference type="InterPro" id="IPR042197">
    <property type="entry name" value="Apaf_helical"/>
</dbReference>
<protein>
    <recommendedName>
        <fullName evidence="10">NB-ARC domain-containing protein</fullName>
    </recommendedName>
</protein>
<evidence type="ECO:0000256" key="1">
    <source>
        <dbReference type="ARBA" id="ARBA00022614"/>
    </source>
</evidence>
<keyword evidence="1" id="KW-0433">Leucine-rich repeat</keyword>
<dbReference type="InterPro" id="IPR044974">
    <property type="entry name" value="Disease_R_plants"/>
</dbReference>
<dbReference type="InterPro" id="IPR002182">
    <property type="entry name" value="NB-ARC"/>
</dbReference>
<dbReference type="Gene3D" id="3.80.10.10">
    <property type="entry name" value="Ribonuclease Inhibitor"/>
    <property type="match status" value="2"/>
</dbReference>
<feature type="region of interest" description="Disordered" evidence="4">
    <location>
        <begin position="977"/>
        <end position="1026"/>
    </location>
</feature>
<dbReference type="Pfam" id="PF23598">
    <property type="entry name" value="LRR_14"/>
    <property type="match status" value="1"/>
</dbReference>
<feature type="domain" description="NB-ARC" evidence="5">
    <location>
        <begin position="251"/>
        <end position="403"/>
    </location>
</feature>
<dbReference type="Pfam" id="PF00931">
    <property type="entry name" value="NB-ARC"/>
    <property type="match status" value="1"/>
</dbReference>
<feature type="compositionally biased region" description="Acidic residues" evidence="4">
    <location>
        <begin position="984"/>
        <end position="996"/>
    </location>
</feature>
<dbReference type="AlphaFoldDB" id="A0A9R1ARJ2"/>
<dbReference type="PRINTS" id="PR00364">
    <property type="entry name" value="DISEASERSIST"/>
</dbReference>
<evidence type="ECO:0000259" key="6">
    <source>
        <dbReference type="Pfam" id="PF23559"/>
    </source>
</evidence>
<dbReference type="GO" id="GO:0043531">
    <property type="term" value="F:ADP binding"/>
    <property type="evidence" value="ECO:0007669"/>
    <property type="project" value="InterPro"/>
</dbReference>
<dbReference type="GO" id="GO:0098542">
    <property type="term" value="P:defense response to other organism"/>
    <property type="evidence" value="ECO:0007669"/>
    <property type="project" value="TreeGrafter"/>
</dbReference>
<feature type="domain" description="Disease resistance protein winged helix" evidence="6">
    <location>
        <begin position="497"/>
        <end position="568"/>
    </location>
</feature>
<keyword evidence="9" id="KW-1185">Reference proteome</keyword>
<dbReference type="InterPro" id="IPR058922">
    <property type="entry name" value="WHD_DRP"/>
</dbReference>
<dbReference type="Gene3D" id="3.40.50.300">
    <property type="entry name" value="P-loop containing nucleotide triphosphate hydrolases"/>
    <property type="match status" value="1"/>
</dbReference>
<keyword evidence="3" id="KW-0611">Plant defense</keyword>
<evidence type="ECO:0000256" key="3">
    <source>
        <dbReference type="ARBA" id="ARBA00022821"/>
    </source>
</evidence>
<dbReference type="OMA" id="CYAPRIC"/>
<evidence type="ECO:0000256" key="2">
    <source>
        <dbReference type="ARBA" id="ARBA00022737"/>
    </source>
</evidence>
<dbReference type="Gramene" id="TRITD5Bv1G209980.1">
    <property type="protein sequence ID" value="TRITD5Bv1G209980.1"/>
    <property type="gene ID" value="TRITD5Bv1G209980"/>
</dbReference>
<name>A0A9R1ARJ2_TRITD</name>
<organism evidence="8 9">
    <name type="scientific">Triticum turgidum subsp. durum</name>
    <name type="common">Durum wheat</name>
    <name type="synonym">Triticum durum</name>
    <dbReference type="NCBI Taxonomy" id="4567"/>
    <lineage>
        <taxon>Eukaryota</taxon>
        <taxon>Viridiplantae</taxon>
        <taxon>Streptophyta</taxon>
        <taxon>Embryophyta</taxon>
        <taxon>Tracheophyta</taxon>
        <taxon>Spermatophyta</taxon>
        <taxon>Magnoliopsida</taxon>
        <taxon>Liliopsida</taxon>
        <taxon>Poales</taxon>
        <taxon>Poaceae</taxon>
        <taxon>BOP clade</taxon>
        <taxon>Pooideae</taxon>
        <taxon>Triticodae</taxon>
        <taxon>Triticeae</taxon>
        <taxon>Triticinae</taxon>
        <taxon>Triticum</taxon>
    </lineage>
</organism>
<proteinExistence type="predicted"/>
<keyword evidence="2" id="KW-0677">Repeat</keyword>
<feature type="compositionally biased region" description="Basic residues" evidence="4">
    <location>
        <begin position="1010"/>
        <end position="1026"/>
    </location>
</feature>
<dbReference type="PANTHER" id="PTHR23155:SF1228">
    <property type="entry name" value="NB-ARC DOMAIN CONTAINING PROTEIN, EXPRESSED"/>
    <property type="match status" value="1"/>
</dbReference>
<dbReference type="SUPFAM" id="SSF52540">
    <property type="entry name" value="P-loop containing nucleoside triphosphate hydrolases"/>
    <property type="match status" value="1"/>
</dbReference>
<dbReference type="Gene3D" id="1.10.8.430">
    <property type="entry name" value="Helical domain of apoptotic protease-activating factors"/>
    <property type="match status" value="1"/>
</dbReference>
<reference evidence="8 9" key="1">
    <citation type="submission" date="2017-09" db="EMBL/GenBank/DDBJ databases">
        <authorList>
            <consortium name="International Durum Wheat Genome Sequencing Consortium (IDWGSC)"/>
            <person name="Milanesi L."/>
        </authorList>
    </citation>
    <scope>NUCLEOTIDE SEQUENCE [LARGE SCALE GENOMIC DNA]</scope>
    <source>
        <strain evidence="9">cv. Svevo</strain>
    </source>
</reference>
<evidence type="ECO:0000259" key="5">
    <source>
        <dbReference type="Pfam" id="PF00931"/>
    </source>
</evidence>
<dbReference type="Proteomes" id="UP000324705">
    <property type="component" value="Chromosome 5B"/>
</dbReference>
<dbReference type="PANTHER" id="PTHR23155">
    <property type="entry name" value="DISEASE RESISTANCE PROTEIN RP"/>
    <property type="match status" value="1"/>
</dbReference>
<dbReference type="SUPFAM" id="SSF52058">
    <property type="entry name" value="L domain-like"/>
    <property type="match status" value="1"/>
</dbReference>
<dbReference type="InterPro" id="IPR055414">
    <property type="entry name" value="LRR_R13L4/SHOC2-like"/>
</dbReference>
<dbReference type="InterPro" id="IPR003591">
    <property type="entry name" value="Leu-rich_rpt_typical-subtyp"/>
</dbReference>
<feature type="domain" description="Disease resistance R13L4/SHOC-2-like LRR" evidence="7">
    <location>
        <begin position="617"/>
        <end position="966"/>
    </location>
</feature>
<evidence type="ECO:0000313" key="8">
    <source>
        <dbReference type="EMBL" id="VAI37536.1"/>
    </source>
</evidence>
<dbReference type="EMBL" id="LT934120">
    <property type="protein sequence ID" value="VAI37536.1"/>
    <property type="molecule type" value="Genomic_DNA"/>
</dbReference>
<evidence type="ECO:0000259" key="7">
    <source>
        <dbReference type="Pfam" id="PF23598"/>
    </source>
</evidence>
<dbReference type="Pfam" id="PF23559">
    <property type="entry name" value="WHD_DRP"/>
    <property type="match status" value="1"/>
</dbReference>
<dbReference type="SUPFAM" id="SSF52047">
    <property type="entry name" value="RNI-like"/>
    <property type="match status" value="1"/>
</dbReference>